<dbReference type="Proteomes" id="UP000243342">
    <property type="component" value="Unassembled WGS sequence"/>
</dbReference>
<keyword evidence="3 6" id="KW-0808">Transferase</keyword>
<dbReference type="GO" id="GO:0009307">
    <property type="term" value="P:DNA restriction-modification system"/>
    <property type="evidence" value="ECO:0007669"/>
    <property type="project" value="UniProtKB-KW"/>
</dbReference>
<name>A0A1J7BPW3_9ACTN</name>
<organism evidence="7 8">
    <name type="scientific">Mangrovactinospora gilvigrisea</name>
    <dbReference type="NCBI Taxonomy" id="1428644"/>
    <lineage>
        <taxon>Bacteria</taxon>
        <taxon>Bacillati</taxon>
        <taxon>Actinomycetota</taxon>
        <taxon>Actinomycetes</taxon>
        <taxon>Kitasatosporales</taxon>
        <taxon>Streptomycetaceae</taxon>
        <taxon>Mangrovactinospora</taxon>
    </lineage>
</organism>
<comment type="similarity">
    <text evidence="6">Belongs to the class I-like SAM-binding methyltransferase superfamily. C5-methyltransferase family.</text>
</comment>
<evidence type="ECO:0000256" key="1">
    <source>
        <dbReference type="ARBA" id="ARBA00011975"/>
    </source>
</evidence>
<dbReference type="EC" id="2.1.1.37" evidence="1"/>
<evidence type="ECO:0000256" key="2">
    <source>
        <dbReference type="ARBA" id="ARBA00022603"/>
    </source>
</evidence>
<evidence type="ECO:0000256" key="4">
    <source>
        <dbReference type="ARBA" id="ARBA00022691"/>
    </source>
</evidence>
<dbReference type="PANTHER" id="PTHR10629:SF52">
    <property type="entry name" value="DNA (CYTOSINE-5)-METHYLTRANSFERASE 1"/>
    <property type="match status" value="1"/>
</dbReference>
<dbReference type="STRING" id="1428644.BIV57_21295"/>
<sequence>MLGCRDVGLEIDPLACATRAAAGHQTIRCDLARYPTRPFVLRVVGLIASPPCQSYSTAGHRLGLLDQPLVLKAITDLAAGRDTRTELLARCRDPRSLLAAEPMRYLAALLPHGLPLWVLMEEVPLVLPLWRAYAHLLRPAGFSVWTGILNAADLGVPQTRRRAILIASRTRPAAPPDPTHAQHPEPAMLFGTPRLPWVSMAQALGWGATTRPSPTVLAGGPATGGPEAFASGSRATLTRAQAEGQWLLRSSSQAHACLRPATQPAATVLFGHRGNDVRWIRPPAGNADDEDTGTESVRITDREAALLQTFPADYPFAGPATRRLEQIGNAVPPLLAAHLAAPHLGLTRADVELAA</sequence>
<keyword evidence="4 6" id="KW-0949">S-adenosyl-L-methionine</keyword>
<dbReference type="GO" id="GO:0044027">
    <property type="term" value="P:negative regulation of gene expression via chromosomal CpG island methylation"/>
    <property type="evidence" value="ECO:0007669"/>
    <property type="project" value="TreeGrafter"/>
</dbReference>
<keyword evidence="5" id="KW-0680">Restriction system</keyword>
<dbReference type="GO" id="GO:0003886">
    <property type="term" value="F:DNA (cytosine-5-)-methyltransferase activity"/>
    <property type="evidence" value="ECO:0007669"/>
    <property type="project" value="UniProtKB-EC"/>
</dbReference>
<proteinExistence type="inferred from homology"/>
<evidence type="ECO:0000256" key="5">
    <source>
        <dbReference type="ARBA" id="ARBA00022747"/>
    </source>
</evidence>
<dbReference type="EMBL" id="MLCF01000147">
    <property type="protein sequence ID" value="OIV35489.1"/>
    <property type="molecule type" value="Genomic_DNA"/>
</dbReference>
<accession>A0A1J7BPW3</accession>
<dbReference type="SUPFAM" id="SSF53335">
    <property type="entry name" value="S-adenosyl-L-methionine-dependent methyltransferases"/>
    <property type="match status" value="1"/>
</dbReference>
<dbReference type="InterPro" id="IPR029063">
    <property type="entry name" value="SAM-dependent_MTases_sf"/>
</dbReference>
<feature type="active site" evidence="6">
    <location>
        <position position="52"/>
    </location>
</feature>
<keyword evidence="2 6" id="KW-0489">Methyltransferase</keyword>
<dbReference type="GO" id="GO:0032259">
    <property type="term" value="P:methylation"/>
    <property type="evidence" value="ECO:0007669"/>
    <property type="project" value="UniProtKB-KW"/>
</dbReference>
<keyword evidence="8" id="KW-1185">Reference proteome</keyword>
<evidence type="ECO:0000256" key="6">
    <source>
        <dbReference type="PROSITE-ProRule" id="PRU01016"/>
    </source>
</evidence>
<evidence type="ECO:0000256" key="3">
    <source>
        <dbReference type="ARBA" id="ARBA00022679"/>
    </source>
</evidence>
<dbReference type="GO" id="GO:0003677">
    <property type="term" value="F:DNA binding"/>
    <property type="evidence" value="ECO:0007669"/>
    <property type="project" value="TreeGrafter"/>
</dbReference>
<dbReference type="InterPro" id="IPR001525">
    <property type="entry name" value="C5_MeTfrase"/>
</dbReference>
<reference evidence="7 8" key="1">
    <citation type="submission" date="2016-10" db="EMBL/GenBank/DDBJ databases">
        <title>Genome sequence of Streptomyces gilvigriseus MUSC 26.</title>
        <authorList>
            <person name="Lee L.-H."/>
            <person name="Ser H.-L."/>
        </authorList>
    </citation>
    <scope>NUCLEOTIDE SEQUENCE [LARGE SCALE GENOMIC DNA]</scope>
    <source>
        <strain evidence="7 8">MUSC 26</strain>
    </source>
</reference>
<evidence type="ECO:0000313" key="7">
    <source>
        <dbReference type="EMBL" id="OIV35489.1"/>
    </source>
</evidence>
<dbReference type="Gene3D" id="3.40.50.150">
    <property type="entry name" value="Vaccinia Virus protein VP39"/>
    <property type="match status" value="1"/>
</dbReference>
<evidence type="ECO:0000313" key="8">
    <source>
        <dbReference type="Proteomes" id="UP000243342"/>
    </source>
</evidence>
<gene>
    <name evidence="7" type="ORF">BIV57_21295</name>
</gene>
<protein>
    <recommendedName>
        <fullName evidence="1">DNA (cytosine-5-)-methyltransferase</fullName>
        <ecNumber evidence="1">2.1.1.37</ecNumber>
    </recommendedName>
</protein>
<dbReference type="Pfam" id="PF00145">
    <property type="entry name" value="DNA_methylase"/>
    <property type="match status" value="2"/>
</dbReference>
<dbReference type="AlphaFoldDB" id="A0A1J7BPW3"/>
<dbReference type="InterPro" id="IPR050390">
    <property type="entry name" value="C5-Methyltransferase"/>
</dbReference>
<dbReference type="Gene3D" id="3.90.120.10">
    <property type="entry name" value="DNA Methylase, subunit A, domain 2"/>
    <property type="match status" value="1"/>
</dbReference>
<dbReference type="PANTHER" id="PTHR10629">
    <property type="entry name" value="CYTOSINE-SPECIFIC METHYLTRANSFERASE"/>
    <property type="match status" value="1"/>
</dbReference>
<comment type="caution">
    <text evidence="7">The sequence shown here is derived from an EMBL/GenBank/DDBJ whole genome shotgun (WGS) entry which is preliminary data.</text>
</comment>
<dbReference type="PROSITE" id="PS51679">
    <property type="entry name" value="SAM_MT_C5"/>
    <property type="match status" value="1"/>
</dbReference>